<dbReference type="Pfam" id="PF09720">
    <property type="entry name" value="Unstab_antitox"/>
    <property type="match status" value="1"/>
</dbReference>
<proteinExistence type="predicted"/>
<evidence type="ECO:0008006" key="3">
    <source>
        <dbReference type="Google" id="ProtNLM"/>
    </source>
</evidence>
<dbReference type="Proteomes" id="UP000078428">
    <property type="component" value="Unassembled WGS sequence"/>
</dbReference>
<protein>
    <recommendedName>
        <fullName evidence="3">Addiction module protein</fullName>
    </recommendedName>
</protein>
<name>A0A178M4K8_9PROT</name>
<keyword evidence="2" id="KW-1185">Reference proteome</keyword>
<dbReference type="EMBL" id="LWQT01000131">
    <property type="protein sequence ID" value="OAN42996.1"/>
    <property type="molecule type" value="Genomic_DNA"/>
</dbReference>
<dbReference type="STRING" id="1285242.A6A04_09860"/>
<dbReference type="InterPro" id="IPR013406">
    <property type="entry name" value="CHP02574_addiction_mod"/>
</dbReference>
<dbReference type="OrthoDB" id="7173839at2"/>
<reference evidence="1 2" key="1">
    <citation type="submission" date="2016-04" db="EMBL/GenBank/DDBJ databases">
        <title>Draft genome sequence of freshwater magnetotactic bacteria Magnetospirillum marisnigri SP-1 and Magnetospirillum moscoviense BB-1.</title>
        <authorList>
            <person name="Koziaeva V."/>
            <person name="Dziuba M.V."/>
            <person name="Ivanov T.M."/>
            <person name="Kuznetsov B."/>
            <person name="Grouzdev D.S."/>
        </authorList>
    </citation>
    <scope>NUCLEOTIDE SEQUENCE [LARGE SCALE GENOMIC DNA]</scope>
    <source>
        <strain evidence="1 2">SP-1</strain>
    </source>
</reference>
<gene>
    <name evidence="1" type="ORF">A6A04_09860</name>
</gene>
<organism evidence="1 2">
    <name type="scientific">Paramagnetospirillum marisnigri</name>
    <dbReference type="NCBI Taxonomy" id="1285242"/>
    <lineage>
        <taxon>Bacteria</taxon>
        <taxon>Pseudomonadati</taxon>
        <taxon>Pseudomonadota</taxon>
        <taxon>Alphaproteobacteria</taxon>
        <taxon>Rhodospirillales</taxon>
        <taxon>Magnetospirillaceae</taxon>
        <taxon>Paramagnetospirillum</taxon>
    </lineage>
</organism>
<evidence type="ECO:0000313" key="2">
    <source>
        <dbReference type="Proteomes" id="UP000078428"/>
    </source>
</evidence>
<accession>A0A178M4K8</accession>
<dbReference type="AlphaFoldDB" id="A0A178M4K8"/>
<dbReference type="RefSeq" id="WP_068495990.1">
    <property type="nucleotide sequence ID" value="NZ_LWQT01000131.1"/>
</dbReference>
<evidence type="ECO:0000313" key="1">
    <source>
        <dbReference type="EMBL" id="OAN42996.1"/>
    </source>
</evidence>
<dbReference type="NCBIfam" id="TIGR02574">
    <property type="entry name" value="stabl_TIGR02574"/>
    <property type="match status" value="1"/>
</dbReference>
<sequence>MPTLAFEHLSAEQRLALIGELWESLESPAVPVTPAQQAELDRRLESVEQDLAQAVPWEAFRADLSKRLT</sequence>
<comment type="caution">
    <text evidence="1">The sequence shown here is derived from an EMBL/GenBank/DDBJ whole genome shotgun (WGS) entry which is preliminary data.</text>
</comment>